<protein>
    <submittedName>
        <fullName evidence="3">2-nonaprenyl-3-methyl-6-methoxy-1,4-benzoquinol hydroxylase</fullName>
    </submittedName>
</protein>
<reference evidence="3" key="1">
    <citation type="submission" date="2019-09" db="EMBL/GenBank/DDBJ databases">
        <title>Draft genome information of white flower Hibiscus syriacus.</title>
        <authorList>
            <person name="Kim Y.-M."/>
        </authorList>
    </citation>
    <scope>NUCLEOTIDE SEQUENCE [LARGE SCALE GENOMIC DNA]</scope>
    <source>
        <strain evidence="3">YM2019G1</strain>
    </source>
</reference>
<dbReference type="OrthoDB" id="691528at2759"/>
<feature type="compositionally biased region" description="Low complexity" evidence="1">
    <location>
        <begin position="52"/>
        <end position="62"/>
    </location>
</feature>
<dbReference type="PANTHER" id="PTHR33090">
    <property type="entry name" value="DUF3774 DOMAIN PROTEIN-RELATED"/>
    <property type="match status" value="1"/>
</dbReference>
<evidence type="ECO:0000256" key="1">
    <source>
        <dbReference type="SAM" id="MobiDB-lite"/>
    </source>
</evidence>
<dbReference type="EMBL" id="VEPZ02001327">
    <property type="protein sequence ID" value="KAE8680167.1"/>
    <property type="molecule type" value="Genomic_DNA"/>
</dbReference>
<feature type="chain" id="PRO_5025419247" evidence="2">
    <location>
        <begin position="24"/>
        <end position="100"/>
    </location>
</feature>
<comment type="caution">
    <text evidence="3">The sequence shown here is derived from an EMBL/GenBank/DDBJ whole genome shotgun (WGS) entry which is preliminary data.</text>
</comment>
<feature type="region of interest" description="Disordered" evidence="1">
    <location>
        <begin position="52"/>
        <end position="76"/>
    </location>
</feature>
<name>A0A6A2YL90_HIBSY</name>
<keyword evidence="2" id="KW-0732">Signal</keyword>
<dbReference type="Pfam" id="PF12609">
    <property type="entry name" value="DUF3774"/>
    <property type="match status" value="1"/>
</dbReference>
<feature type="signal peptide" evidence="2">
    <location>
        <begin position="1"/>
        <end position="23"/>
    </location>
</feature>
<evidence type="ECO:0000313" key="4">
    <source>
        <dbReference type="Proteomes" id="UP000436088"/>
    </source>
</evidence>
<evidence type="ECO:0000313" key="3">
    <source>
        <dbReference type="EMBL" id="KAE8680167.1"/>
    </source>
</evidence>
<organism evidence="3 4">
    <name type="scientific">Hibiscus syriacus</name>
    <name type="common">Rose of Sharon</name>
    <dbReference type="NCBI Taxonomy" id="106335"/>
    <lineage>
        <taxon>Eukaryota</taxon>
        <taxon>Viridiplantae</taxon>
        <taxon>Streptophyta</taxon>
        <taxon>Embryophyta</taxon>
        <taxon>Tracheophyta</taxon>
        <taxon>Spermatophyta</taxon>
        <taxon>Magnoliopsida</taxon>
        <taxon>eudicotyledons</taxon>
        <taxon>Gunneridae</taxon>
        <taxon>Pentapetalae</taxon>
        <taxon>rosids</taxon>
        <taxon>malvids</taxon>
        <taxon>Malvales</taxon>
        <taxon>Malvaceae</taxon>
        <taxon>Malvoideae</taxon>
        <taxon>Hibiscus</taxon>
    </lineage>
</organism>
<accession>A0A6A2YL90</accession>
<keyword evidence="4" id="KW-1185">Reference proteome</keyword>
<dbReference type="InterPro" id="IPR022251">
    <property type="entry name" value="DUF3774_wound-induced"/>
</dbReference>
<dbReference type="AlphaFoldDB" id="A0A6A2YL90"/>
<dbReference type="Proteomes" id="UP000436088">
    <property type="component" value="Unassembled WGS sequence"/>
</dbReference>
<gene>
    <name evidence="3" type="ORF">F3Y22_tig00111392pilonHSYRG00388</name>
</gene>
<sequence length="100" mass="10908">MSSGAVAASKAWVVAATIGAVEALKDQGICRWNYTIRSLHQHAKNNLRSSFFSSSSSSSSSSAVAGAVSNKLREERMRKAERNMKKVLEMNSWGPTTVRF</sequence>
<evidence type="ECO:0000256" key="2">
    <source>
        <dbReference type="SAM" id="SignalP"/>
    </source>
</evidence>
<proteinExistence type="predicted"/>